<name>A0A6J4JTX1_9PROT</name>
<feature type="non-terminal residue" evidence="2">
    <location>
        <position position="52"/>
    </location>
</feature>
<accession>A0A6J4JTX1</accession>
<feature type="compositionally biased region" description="Basic residues" evidence="1">
    <location>
        <begin position="21"/>
        <end position="39"/>
    </location>
</feature>
<evidence type="ECO:0000256" key="1">
    <source>
        <dbReference type="SAM" id="MobiDB-lite"/>
    </source>
</evidence>
<feature type="region of interest" description="Disordered" evidence="1">
    <location>
        <begin position="1"/>
        <end position="52"/>
    </location>
</feature>
<dbReference type="EMBL" id="CADCTG010000349">
    <property type="protein sequence ID" value="CAA9287395.1"/>
    <property type="molecule type" value="Genomic_DNA"/>
</dbReference>
<proteinExistence type="predicted"/>
<dbReference type="AlphaFoldDB" id="A0A6J4JTX1"/>
<feature type="non-terminal residue" evidence="2">
    <location>
        <position position="1"/>
    </location>
</feature>
<protein>
    <submittedName>
        <fullName evidence="2">Uncharacterized protein</fullName>
    </submittedName>
</protein>
<gene>
    <name evidence="2" type="ORF">AVDCRST_MAG08-4328</name>
</gene>
<sequence>GQRQPSRHHARRLSDQVPTNTRHRSGTVHSARRRCRHGGAVRPLLHPLGHPL</sequence>
<reference evidence="2" key="1">
    <citation type="submission" date="2020-02" db="EMBL/GenBank/DDBJ databases">
        <authorList>
            <person name="Meier V. D."/>
        </authorList>
    </citation>
    <scope>NUCLEOTIDE SEQUENCE</scope>
    <source>
        <strain evidence="2">AVDCRST_MAG08</strain>
    </source>
</reference>
<organism evidence="2">
    <name type="scientific">uncultured Acetobacteraceae bacterium</name>
    <dbReference type="NCBI Taxonomy" id="169975"/>
    <lineage>
        <taxon>Bacteria</taxon>
        <taxon>Pseudomonadati</taxon>
        <taxon>Pseudomonadota</taxon>
        <taxon>Alphaproteobacteria</taxon>
        <taxon>Acetobacterales</taxon>
        <taxon>Acetobacteraceae</taxon>
        <taxon>environmental samples</taxon>
    </lineage>
</organism>
<feature type="compositionally biased region" description="Basic residues" evidence="1">
    <location>
        <begin position="1"/>
        <end position="11"/>
    </location>
</feature>
<evidence type="ECO:0000313" key="2">
    <source>
        <dbReference type="EMBL" id="CAA9287395.1"/>
    </source>
</evidence>